<dbReference type="Pfam" id="PF11992">
    <property type="entry name" value="TgpA_N"/>
    <property type="match status" value="1"/>
</dbReference>
<dbReference type="InterPro" id="IPR021878">
    <property type="entry name" value="TgpA_N"/>
</dbReference>
<dbReference type="InterPro" id="IPR025403">
    <property type="entry name" value="TgpA-like_C"/>
</dbReference>
<dbReference type="InterPro" id="IPR002931">
    <property type="entry name" value="Transglutaminase-like"/>
</dbReference>
<evidence type="ECO:0000256" key="1">
    <source>
        <dbReference type="SAM" id="Phobius"/>
    </source>
</evidence>
<feature type="transmembrane region" description="Helical" evidence="1">
    <location>
        <begin position="117"/>
        <end position="135"/>
    </location>
</feature>
<feature type="transmembrane region" description="Helical" evidence="1">
    <location>
        <begin position="141"/>
        <end position="162"/>
    </location>
</feature>
<keyword evidence="1" id="KW-0812">Transmembrane</keyword>
<dbReference type="InterPro" id="IPR052901">
    <property type="entry name" value="Bact_TGase-like"/>
</dbReference>
<dbReference type="PANTHER" id="PTHR42736">
    <property type="entry name" value="PROTEIN-GLUTAMINE GAMMA-GLUTAMYLTRANSFERASE"/>
    <property type="match status" value="1"/>
</dbReference>
<feature type="transmembrane region" description="Helical" evidence="1">
    <location>
        <begin position="174"/>
        <end position="193"/>
    </location>
</feature>
<dbReference type="EMBL" id="CP011371">
    <property type="protein sequence ID" value="AKJ28401.1"/>
    <property type="molecule type" value="Genomic_DNA"/>
</dbReference>
<dbReference type="InterPro" id="IPR038765">
    <property type="entry name" value="Papain-like_cys_pep_sf"/>
</dbReference>
<organism evidence="3 4">
    <name type="scientific">Caldimonas brevitalea</name>
    <dbReference type="NCBI Taxonomy" id="413882"/>
    <lineage>
        <taxon>Bacteria</taxon>
        <taxon>Pseudomonadati</taxon>
        <taxon>Pseudomonadota</taxon>
        <taxon>Betaproteobacteria</taxon>
        <taxon>Burkholderiales</taxon>
        <taxon>Sphaerotilaceae</taxon>
        <taxon>Caldimonas</taxon>
    </lineage>
</organism>
<dbReference type="RefSeq" id="WP_047194264.1">
    <property type="nucleotide sequence ID" value="NZ_CP011371.1"/>
</dbReference>
<dbReference type="SUPFAM" id="SSF54001">
    <property type="entry name" value="Cysteine proteinases"/>
    <property type="match status" value="1"/>
</dbReference>
<proteinExistence type="predicted"/>
<dbReference type="PATRIC" id="fig|413882.6.peg.1796"/>
<feature type="transmembrane region" description="Helical" evidence="1">
    <location>
        <begin position="573"/>
        <end position="594"/>
    </location>
</feature>
<dbReference type="OrthoDB" id="9804872at2"/>
<dbReference type="SMART" id="SM00460">
    <property type="entry name" value="TGc"/>
    <property type="match status" value="1"/>
</dbReference>
<dbReference type="Proteomes" id="UP000035352">
    <property type="component" value="Chromosome"/>
</dbReference>
<dbReference type="Pfam" id="PF01841">
    <property type="entry name" value="Transglut_core"/>
    <property type="match status" value="1"/>
</dbReference>
<accession>A0A0G3BM19</accession>
<evidence type="ECO:0000313" key="3">
    <source>
        <dbReference type="EMBL" id="AKJ28401.1"/>
    </source>
</evidence>
<feature type="transmembrane region" description="Helical" evidence="1">
    <location>
        <begin position="69"/>
        <end position="86"/>
    </location>
</feature>
<feature type="domain" description="Transglutaminase-like" evidence="2">
    <location>
        <begin position="427"/>
        <end position="498"/>
    </location>
</feature>
<reference evidence="3 4" key="1">
    <citation type="submission" date="2015-05" db="EMBL/GenBank/DDBJ databases">
        <authorList>
            <person name="Tang B."/>
            <person name="Yu Y."/>
        </authorList>
    </citation>
    <scope>NUCLEOTIDE SEQUENCE [LARGE SCALE GENOMIC DNA]</scope>
    <source>
        <strain evidence="3 4">DSM 7029</strain>
    </source>
</reference>
<sequence length="687" mass="76567">MSSSTSRGGWWSRWAHWPRETRDTLFLLAVIAWVVGPHVAHLPVWCSALAGVVLLWRAWLALAGRPLPSRWMLALLLLASLGATWLSHRSLVGKEAGVTMVVVLMALKTLELRARRDAFVVFFLGFFLVLTHFLYSQSLLLAVAMVVAVWGLLTSLVLAHMPVGHPSLRNAGGLAARMCLFGAPVMVALFLLFPRFGPLWGVPSDASGSRTGLSDVMAMGTVAELALDDTVAMRLRFNGQEPPPEAMYFRGPVLSQFNGREWLPARRNDWRPEQRVAAALQLTGRPWQYEVTVEPTRVPVLALLEVTSDVKSDDDLRVRRYDDLQWGLPRPLMERRRFAATAYSNFRHGPEASVPGLQQYLELPAGYNPRTLAWAAALRQDPRLAQANARALAEAVLRHIRTQGYAYTLSPGIYGDERGRHAIDEFWLDGKQGFCEHFAGAFVVVMRALGVPARVVTGYQGAERNPVDGYYLVRNSFAHAWAEYWQQGQGWVRADPTAAAAPARVTRPPSLRPNQGLVSSVFDTVDPTAWRHLQHRWDALNNAWSQWVLNYSQGRQRDLLKGLGFDTPSWRDLALLLALLVAAASAGGAVWAWWGRQRQDPWLRLYHRMRMRLADAGLESGPHTPPRELAQRALQRFGERAAGVAALLNRLEAERYGPPPAGGRGASTLTRSLARDLRRALAHLDHA</sequence>
<evidence type="ECO:0000259" key="2">
    <source>
        <dbReference type="SMART" id="SM00460"/>
    </source>
</evidence>
<keyword evidence="1" id="KW-1133">Transmembrane helix</keyword>
<dbReference type="PANTHER" id="PTHR42736:SF1">
    <property type="entry name" value="PROTEIN-GLUTAMINE GAMMA-GLUTAMYLTRANSFERASE"/>
    <property type="match status" value="1"/>
</dbReference>
<evidence type="ECO:0000313" key="4">
    <source>
        <dbReference type="Proteomes" id="UP000035352"/>
    </source>
</evidence>
<keyword evidence="1" id="KW-0472">Membrane</keyword>
<dbReference type="STRING" id="413882.AAW51_1710"/>
<feature type="transmembrane region" description="Helical" evidence="1">
    <location>
        <begin position="42"/>
        <end position="62"/>
    </location>
</feature>
<dbReference type="AlphaFoldDB" id="A0A0G3BM19"/>
<name>A0A0G3BM19_9BURK</name>
<dbReference type="KEGG" id="pbh:AAW51_1710"/>
<dbReference type="Gene3D" id="3.10.620.30">
    <property type="match status" value="1"/>
</dbReference>
<gene>
    <name evidence="3" type="ORF">AAW51_1710</name>
</gene>
<dbReference type="Pfam" id="PF13559">
    <property type="entry name" value="DUF4129"/>
    <property type="match status" value="1"/>
</dbReference>
<keyword evidence="4" id="KW-1185">Reference proteome</keyword>
<protein>
    <submittedName>
        <fullName evidence="3">Transglutaminase</fullName>
    </submittedName>
</protein>